<evidence type="ECO:0000313" key="12">
    <source>
        <dbReference type="Proteomes" id="UP000030019"/>
    </source>
</evidence>
<evidence type="ECO:0000313" key="11">
    <source>
        <dbReference type="EMBL" id="KGM37787.1"/>
    </source>
</evidence>
<dbReference type="PATRIC" id="fig|176090.4.peg.428"/>
<organism evidence="11 12">
    <name type="scientific">Streptococcus sinensis</name>
    <dbReference type="NCBI Taxonomy" id="176090"/>
    <lineage>
        <taxon>Bacteria</taxon>
        <taxon>Bacillati</taxon>
        <taxon>Bacillota</taxon>
        <taxon>Bacilli</taxon>
        <taxon>Lactobacillales</taxon>
        <taxon>Streptococcaceae</taxon>
        <taxon>Streptococcus</taxon>
    </lineage>
</organism>
<evidence type="ECO:0000256" key="3">
    <source>
        <dbReference type="ARBA" id="ARBA00022475"/>
    </source>
</evidence>
<dbReference type="Gene3D" id="2.30.30.60">
    <property type="match status" value="1"/>
</dbReference>
<dbReference type="SUPFAM" id="SSF50182">
    <property type="entry name" value="Sm-like ribonucleoproteins"/>
    <property type="match status" value="1"/>
</dbReference>
<comment type="function">
    <text evidence="7">May play a role in resistance to osmotic downshock.</text>
</comment>
<comment type="caution">
    <text evidence="11">The sequence shown here is derived from an EMBL/GenBank/DDBJ whole genome shotgun (WGS) entry which is preliminary data.</text>
</comment>
<dbReference type="SUPFAM" id="SSF82689">
    <property type="entry name" value="Mechanosensitive channel protein MscS (YggB), C-terminal domain"/>
    <property type="match status" value="1"/>
</dbReference>
<dbReference type="Gene3D" id="3.30.70.100">
    <property type="match status" value="1"/>
</dbReference>
<feature type="domain" description="Mechanosensitive ion channel transmembrane helices 2/3" evidence="10">
    <location>
        <begin position="76"/>
        <end position="117"/>
    </location>
</feature>
<evidence type="ECO:0000256" key="7">
    <source>
        <dbReference type="ARBA" id="ARBA00059688"/>
    </source>
</evidence>
<dbReference type="PANTHER" id="PTHR30460:SF0">
    <property type="entry name" value="MODERATE CONDUCTANCE MECHANOSENSITIVE CHANNEL YBIO"/>
    <property type="match status" value="1"/>
</dbReference>
<dbReference type="EMBL" id="JPEN01000033">
    <property type="protein sequence ID" value="KGM37787.1"/>
    <property type="molecule type" value="Genomic_DNA"/>
</dbReference>
<evidence type="ECO:0000256" key="2">
    <source>
        <dbReference type="ARBA" id="ARBA00008017"/>
    </source>
</evidence>
<keyword evidence="4 8" id="KW-0812">Transmembrane</keyword>
<feature type="transmembrane region" description="Helical" evidence="8">
    <location>
        <begin position="101"/>
        <end position="120"/>
    </location>
</feature>
<dbReference type="FunFam" id="2.30.30.60:FF:000001">
    <property type="entry name" value="MscS Mechanosensitive ion channel"/>
    <property type="match status" value="1"/>
</dbReference>
<feature type="transmembrane region" description="Helical" evidence="8">
    <location>
        <begin position="24"/>
        <end position="41"/>
    </location>
</feature>
<name>A0A0A0DLH1_9STRE</name>
<proteinExistence type="inferred from homology"/>
<dbReference type="InterPro" id="IPR023408">
    <property type="entry name" value="MscS_beta-dom_sf"/>
</dbReference>
<accession>A0A0A0DLH1</accession>
<evidence type="ECO:0000256" key="4">
    <source>
        <dbReference type="ARBA" id="ARBA00022692"/>
    </source>
</evidence>
<dbReference type="InterPro" id="IPR045276">
    <property type="entry name" value="YbiO_bact"/>
</dbReference>
<comment type="subcellular location">
    <subcellularLocation>
        <location evidence="1">Cell membrane</location>
        <topology evidence="1">Multi-pass membrane protein</topology>
    </subcellularLocation>
</comment>
<keyword evidence="5 8" id="KW-1133">Transmembrane helix</keyword>
<dbReference type="GO" id="GO:0008381">
    <property type="term" value="F:mechanosensitive monoatomic ion channel activity"/>
    <property type="evidence" value="ECO:0007669"/>
    <property type="project" value="InterPro"/>
</dbReference>
<feature type="transmembrane region" description="Helical" evidence="8">
    <location>
        <begin position="77"/>
        <end position="95"/>
    </location>
</feature>
<dbReference type="Pfam" id="PF00924">
    <property type="entry name" value="MS_channel_2nd"/>
    <property type="match status" value="1"/>
</dbReference>
<dbReference type="InterPro" id="IPR010920">
    <property type="entry name" value="LSM_dom_sf"/>
</dbReference>
<keyword evidence="12" id="KW-1185">Reference proteome</keyword>
<dbReference type="Gene3D" id="1.10.287.1260">
    <property type="match status" value="1"/>
</dbReference>
<dbReference type="AlphaFoldDB" id="A0A0A0DLH1"/>
<dbReference type="InterPro" id="IPR011014">
    <property type="entry name" value="MscS_channel_TM-2"/>
</dbReference>
<evidence type="ECO:0000259" key="9">
    <source>
        <dbReference type="Pfam" id="PF00924"/>
    </source>
</evidence>
<evidence type="ECO:0000259" key="10">
    <source>
        <dbReference type="Pfam" id="PF21088"/>
    </source>
</evidence>
<dbReference type="SUPFAM" id="SSF82861">
    <property type="entry name" value="Mechanosensitive channel protein MscS (YggB), transmembrane region"/>
    <property type="match status" value="1"/>
</dbReference>
<reference evidence="11 12" key="1">
    <citation type="submission" date="2014-06" db="EMBL/GenBank/DDBJ databases">
        <authorList>
            <person name="Teng J.L."/>
            <person name="Huang Y."/>
            <person name="Tse H."/>
            <person name="Lau S.K."/>
            <person name="Woo P.C."/>
        </authorList>
    </citation>
    <scope>NUCLEOTIDE SEQUENCE [LARGE SCALE GENOMIC DNA]</scope>
    <source>
        <strain evidence="11 12">HKU4</strain>
    </source>
</reference>
<dbReference type="InterPro" id="IPR011066">
    <property type="entry name" value="MscS_channel_C_sf"/>
</dbReference>
<feature type="domain" description="Mechanosensitive ion channel MscS" evidence="9">
    <location>
        <begin position="120"/>
        <end position="187"/>
    </location>
</feature>
<dbReference type="GO" id="GO:0005886">
    <property type="term" value="C:plasma membrane"/>
    <property type="evidence" value="ECO:0007669"/>
    <property type="project" value="UniProtKB-SubCell"/>
</dbReference>
<dbReference type="Pfam" id="PF21088">
    <property type="entry name" value="MS_channel_1st"/>
    <property type="match status" value="1"/>
</dbReference>
<dbReference type="STRING" id="176090.SSIN_0434"/>
<dbReference type="eggNOG" id="COG0668">
    <property type="taxonomic scope" value="Bacteria"/>
</dbReference>
<dbReference type="Proteomes" id="UP000030019">
    <property type="component" value="Unassembled WGS sequence"/>
</dbReference>
<keyword evidence="6 8" id="KW-0472">Membrane</keyword>
<evidence type="ECO:0000256" key="6">
    <source>
        <dbReference type="ARBA" id="ARBA00023136"/>
    </source>
</evidence>
<evidence type="ECO:0000256" key="5">
    <source>
        <dbReference type="ARBA" id="ARBA00022989"/>
    </source>
</evidence>
<dbReference type="InterPro" id="IPR049142">
    <property type="entry name" value="MS_channel_1st"/>
</dbReference>
<gene>
    <name evidence="11" type="ORF">SSIN_0434</name>
</gene>
<dbReference type="PANTHER" id="PTHR30460">
    <property type="entry name" value="MODERATE CONDUCTANCE MECHANOSENSITIVE CHANNEL YBIO"/>
    <property type="match status" value="1"/>
</dbReference>
<protein>
    <submittedName>
        <fullName evidence="11">Potassium efflux system KefA protein</fullName>
    </submittedName>
</protein>
<keyword evidence="3" id="KW-1003">Cell membrane</keyword>
<comment type="similarity">
    <text evidence="2">Belongs to the MscS (TC 1.A.23) family.</text>
</comment>
<dbReference type="InterPro" id="IPR006685">
    <property type="entry name" value="MscS_channel_2nd"/>
</dbReference>
<dbReference type="RefSeq" id="WP_037615184.1">
    <property type="nucleotide sequence ID" value="NZ_JAJBHU010000003.1"/>
</dbReference>
<evidence type="ECO:0000256" key="1">
    <source>
        <dbReference type="ARBA" id="ARBA00004651"/>
    </source>
</evidence>
<evidence type="ECO:0000256" key="8">
    <source>
        <dbReference type="SAM" id="Phobius"/>
    </source>
</evidence>
<sequence length="290" mass="31961">MTKTGNVFTRYFQQFDWSGILDEIFSKLVSLVFLILLFYIAKKSLHLLVAKIIAPSLKLSRQDEARQKTITRLIENLLNYALYFLLFYWILSILGMPVSSLLAGAGIAGVAIGMGAQGFLSDLVNGFFILLERQLDVGDNVRLTNGAIKIAGTVVSVGIRTTQVRDADGTLHFVPNRNITVVSNLSRGDMRVLIDIPIYAETDLDEIYRIIADVNAEAVPEHPEILKEPDILGPQMAASGQFNFRVSLVVEGGMQTSIYHIFYRLYHEALLKEGVALPTLAPVTGSGSKG</sequence>